<evidence type="ECO:0000256" key="3">
    <source>
        <dbReference type="ARBA" id="ARBA00022870"/>
    </source>
</evidence>
<dbReference type="PANTHER" id="PTHR33166">
    <property type="entry name" value="GAG_P30 DOMAIN-CONTAINING PROTEIN"/>
    <property type="match status" value="1"/>
</dbReference>
<dbReference type="InterPro" id="IPR036946">
    <property type="entry name" value="G_retro_matrix_sf"/>
</dbReference>
<keyword evidence="8" id="KW-1185">Reference proteome</keyword>
<comment type="subcellular location">
    <subcellularLocation>
        <location evidence="1">Host cell membrane</location>
    </subcellularLocation>
</comment>
<keyword evidence="3" id="KW-1043">Host membrane</keyword>
<dbReference type="Pfam" id="PF02093">
    <property type="entry name" value="Gag_p30"/>
    <property type="match status" value="1"/>
</dbReference>
<evidence type="ECO:0000256" key="2">
    <source>
        <dbReference type="ARBA" id="ARBA00022511"/>
    </source>
</evidence>
<dbReference type="Proteomes" id="UP001652641">
    <property type="component" value="Chromosome 2"/>
</dbReference>
<feature type="region of interest" description="Disordered" evidence="5">
    <location>
        <begin position="102"/>
        <end position="229"/>
    </location>
</feature>
<gene>
    <name evidence="9" type="primary">LOC140597819</name>
</gene>
<feature type="compositionally biased region" description="Pro residues" evidence="5">
    <location>
        <begin position="108"/>
        <end position="125"/>
    </location>
</feature>
<feature type="compositionally biased region" description="Low complexity" evidence="5">
    <location>
        <begin position="170"/>
        <end position="188"/>
    </location>
</feature>
<sequence length="416" mass="46403">MGQTVTTPLSLTLDHWKEVAGRAHNLSVEVRRRKWVTFCSSEWPTLNVGWPRDGTFNIGVILQVKALVFQPGPNGHLDQVPYIIVWEDLAKNPPPWIKCFTPYQGEPGPRPPPPPCATPLIPRPSSPSTLCPLKSPEPKPMEPPVLPGDQDSLLLLDSSPPPYAQPPTPHSEAPTSPSAPSAPSPYSTGVERRPLASPPLSSRLRFRGERGGESEDVRTSRARPLRSVGGQMQSWPFSASDLYNWKTHNPTFSRDPQALTGLIESILLTHQPTWDACQQLLQTLLTTEERQRVYLEARKSVPGADGRPTQLPNEIEDVFPLVRPTWDYDTVAGRERLRLYRQKEEMPRWLPLRCVRFTKENGPPFPSTTSSSTGPDGETPEEKRKESPIAYLGTNKKGGWRGQTNRDSHRQASVLG</sequence>
<dbReference type="RefSeq" id="XP_072604067.1">
    <property type="nucleotide sequence ID" value="XM_072747966.1"/>
</dbReference>
<dbReference type="Pfam" id="PF01140">
    <property type="entry name" value="Gag_MA"/>
    <property type="match status" value="1"/>
</dbReference>
<keyword evidence="2" id="KW-1032">Host cell membrane</keyword>
<evidence type="ECO:0000313" key="9">
    <source>
        <dbReference type="RefSeq" id="XP_072604067.1"/>
    </source>
</evidence>
<evidence type="ECO:0000313" key="8">
    <source>
        <dbReference type="Proteomes" id="UP001652641"/>
    </source>
</evidence>
<evidence type="ECO:0000259" key="7">
    <source>
        <dbReference type="Pfam" id="PF02093"/>
    </source>
</evidence>
<dbReference type="InterPro" id="IPR050462">
    <property type="entry name" value="Retroviral_Gag-Pol_poly"/>
</dbReference>
<feature type="compositionally biased region" description="Low complexity" evidence="5">
    <location>
        <begin position="147"/>
        <end position="158"/>
    </location>
</feature>
<dbReference type="SUPFAM" id="SSF47836">
    <property type="entry name" value="Retroviral matrix proteins"/>
    <property type="match status" value="1"/>
</dbReference>
<dbReference type="Gene3D" id="1.10.375.10">
    <property type="entry name" value="Human Immunodeficiency Virus Type 1 Capsid Protein"/>
    <property type="match status" value="1"/>
</dbReference>
<dbReference type="InterPro" id="IPR000840">
    <property type="entry name" value="G_retro_matrix"/>
</dbReference>
<feature type="compositionally biased region" description="Basic and acidic residues" evidence="5">
    <location>
        <begin position="206"/>
        <end position="219"/>
    </location>
</feature>
<feature type="compositionally biased region" description="Low complexity" evidence="5">
    <location>
        <begin position="367"/>
        <end position="377"/>
    </location>
</feature>
<keyword evidence="4" id="KW-0472">Membrane</keyword>
<feature type="compositionally biased region" description="Pro residues" evidence="5">
    <location>
        <begin position="159"/>
        <end position="169"/>
    </location>
</feature>
<dbReference type="PRINTS" id="PR01217">
    <property type="entry name" value="PRICHEXTENSN"/>
</dbReference>
<reference evidence="9" key="2">
    <citation type="submission" date="2025-08" db="UniProtKB">
        <authorList>
            <consortium name="RefSeq"/>
        </authorList>
    </citation>
    <scope>IDENTIFICATION</scope>
    <source>
        <tissue evidence="9">Cell line</tissue>
    </source>
</reference>
<protein>
    <recommendedName>
        <fullName evidence="10">Gag polyprotein</fullName>
    </recommendedName>
</protein>
<evidence type="ECO:0000259" key="6">
    <source>
        <dbReference type="Pfam" id="PF01140"/>
    </source>
</evidence>
<dbReference type="InterPro" id="IPR003036">
    <property type="entry name" value="Gag_P30"/>
</dbReference>
<feature type="domain" description="Core shell protein Gag P30" evidence="7">
    <location>
        <begin position="240"/>
        <end position="342"/>
    </location>
</feature>
<dbReference type="SUPFAM" id="SSF47943">
    <property type="entry name" value="Retrovirus capsid protein, N-terminal core domain"/>
    <property type="match status" value="1"/>
</dbReference>
<reference evidence="8" key="1">
    <citation type="submission" date="2025-05" db="UniProtKB">
        <authorList>
            <consortium name="RefSeq"/>
        </authorList>
    </citation>
    <scope>NUCLEOTIDE SEQUENCE [LARGE SCALE GENOMIC DNA]</scope>
</reference>
<evidence type="ECO:0000256" key="1">
    <source>
        <dbReference type="ARBA" id="ARBA00004165"/>
    </source>
</evidence>
<name>A0ABM4ZND9_VULVU</name>
<organism evidence="8 9">
    <name type="scientific">Vulpes vulpes</name>
    <name type="common">Red fox</name>
    <dbReference type="NCBI Taxonomy" id="9627"/>
    <lineage>
        <taxon>Eukaryota</taxon>
        <taxon>Metazoa</taxon>
        <taxon>Chordata</taxon>
        <taxon>Craniata</taxon>
        <taxon>Vertebrata</taxon>
        <taxon>Euteleostomi</taxon>
        <taxon>Mammalia</taxon>
        <taxon>Eutheria</taxon>
        <taxon>Laurasiatheria</taxon>
        <taxon>Carnivora</taxon>
        <taxon>Caniformia</taxon>
        <taxon>Canidae</taxon>
        <taxon>Vulpes</taxon>
    </lineage>
</organism>
<feature type="region of interest" description="Disordered" evidence="5">
    <location>
        <begin position="360"/>
        <end position="416"/>
    </location>
</feature>
<dbReference type="InterPro" id="IPR010999">
    <property type="entry name" value="Retrovr_matrix"/>
</dbReference>
<feature type="domain" description="Gamma-retroviral matrix protein" evidence="6">
    <location>
        <begin position="2"/>
        <end position="113"/>
    </location>
</feature>
<accession>A0ABM4ZND9</accession>
<evidence type="ECO:0000256" key="4">
    <source>
        <dbReference type="ARBA" id="ARBA00023136"/>
    </source>
</evidence>
<evidence type="ECO:0008006" key="10">
    <source>
        <dbReference type="Google" id="ProtNLM"/>
    </source>
</evidence>
<proteinExistence type="predicted"/>
<dbReference type="GeneID" id="140597819"/>
<dbReference type="InterPro" id="IPR008919">
    <property type="entry name" value="Retrov_capsid_N"/>
</dbReference>
<dbReference type="Gene3D" id="1.10.150.180">
    <property type="entry name" value="Gamma-retroviral matrix domain"/>
    <property type="match status" value="1"/>
</dbReference>
<evidence type="ECO:0000256" key="5">
    <source>
        <dbReference type="SAM" id="MobiDB-lite"/>
    </source>
</evidence>